<accession>A0ABS0L3K6</accession>
<evidence type="ECO:0000313" key="3">
    <source>
        <dbReference type="EMBL" id="MBG8554646.1"/>
    </source>
</evidence>
<name>A0ABS0L3K6_9BACT</name>
<keyword evidence="1" id="KW-0812">Transmembrane</keyword>
<feature type="domain" description="Acyltransferase 3" evidence="2">
    <location>
        <begin position="8"/>
        <end position="340"/>
    </location>
</feature>
<gene>
    <name evidence="3" type="ORF">I5L79_13900</name>
</gene>
<feature type="transmembrane region" description="Helical" evidence="1">
    <location>
        <begin position="226"/>
        <end position="248"/>
    </location>
</feature>
<dbReference type="InterPro" id="IPR002656">
    <property type="entry name" value="Acyl_transf_3_dom"/>
</dbReference>
<dbReference type="PANTHER" id="PTHR23028">
    <property type="entry name" value="ACETYLTRANSFERASE"/>
    <property type="match status" value="1"/>
</dbReference>
<dbReference type="RefSeq" id="WP_196955669.1">
    <property type="nucleotide sequence ID" value="NZ_JADWYK010000008.1"/>
</dbReference>
<sequence>MKSTIHLPGLNGIRAIACIAVVLSHTSHALGDFGINTTNLGFLTSGITLAGYGVTMFFCLSGFLITFLLLHEKSTTGTIEIKQFYIRRALRIWPLYYSFLLLGSLYMYITNGFIDNANQLPFYIFLSANIPVITGHAILLFAHYWSLGVEEQFYLFWPWLGKLKINQLFIASIVIIVIALMAKLALRLTIKNFDENIFYISLHITRFHCMAMGAAASIMYYKNIKWFLAICQHIVTQIIVFTSIIFMLFNKFHIASFIDNEIVGILSIALILGQVDPRNRIVNLNKPLFNFFGKISYGIYVIHPILIIILSRIIHAFDMNYIMRFALAYISVMIITTLVAHLSYRYFERPFLKIKTKYMIINSSATGIH</sequence>
<evidence type="ECO:0000256" key="1">
    <source>
        <dbReference type="SAM" id="Phobius"/>
    </source>
</evidence>
<dbReference type="Pfam" id="PF01757">
    <property type="entry name" value="Acyl_transf_3"/>
    <property type="match status" value="1"/>
</dbReference>
<feature type="transmembrane region" description="Helical" evidence="1">
    <location>
        <begin position="121"/>
        <end position="147"/>
    </location>
</feature>
<proteinExistence type="predicted"/>
<feature type="transmembrane region" description="Helical" evidence="1">
    <location>
        <begin position="326"/>
        <end position="347"/>
    </location>
</feature>
<keyword evidence="3" id="KW-0012">Acyltransferase</keyword>
<dbReference type="InterPro" id="IPR050879">
    <property type="entry name" value="Acyltransferase_3"/>
</dbReference>
<protein>
    <submittedName>
        <fullName evidence="3">Acyltransferase</fullName>
    </submittedName>
</protein>
<keyword evidence="1" id="KW-1133">Transmembrane helix</keyword>
<evidence type="ECO:0000259" key="2">
    <source>
        <dbReference type="Pfam" id="PF01757"/>
    </source>
</evidence>
<feature type="transmembrane region" description="Helical" evidence="1">
    <location>
        <begin position="198"/>
        <end position="219"/>
    </location>
</feature>
<keyword evidence="3" id="KW-0808">Transferase</keyword>
<keyword evidence="4" id="KW-1185">Reference proteome</keyword>
<reference evidence="3 4" key="1">
    <citation type="submission" date="2020-11" db="EMBL/GenBank/DDBJ databases">
        <title>Hymenobacter sp.</title>
        <authorList>
            <person name="Kim M.K."/>
        </authorList>
    </citation>
    <scope>NUCLEOTIDE SEQUENCE [LARGE SCALE GENOMIC DNA]</scope>
    <source>
        <strain evidence="3 4">BT594</strain>
    </source>
</reference>
<feature type="transmembrane region" description="Helical" evidence="1">
    <location>
        <begin position="254"/>
        <end position="275"/>
    </location>
</feature>
<feature type="transmembrane region" description="Helical" evidence="1">
    <location>
        <begin position="295"/>
        <end position="314"/>
    </location>
</feature>
<evidence type="ECO:0000313" key="4">
    <source>
        <dbReference type="Proteomes" id="UP000601099"/>
    </source>
</evidence>
<feature type="transmembrane region" description="Helical" evidence="1">
    <location>
        <begin position="12"/>
        <end position="30"/>
    </location>
</feature>
<comment type="caution">
    <text evidence="3">The sequence shown here is derived from an EMBL/GenBank/DDBJ whole genome shotgun (WGS) entry which is preliminary data.</text>
</comment>
<feature type="transmembrane region" description="Helical" evidence="1">
    <location>
        <begin position="50"/>
        <end position="70"/>
    </location>
</feature>
<organism evidence="3 4">
    <name type="scientific">Hymenobacter guriensis</name>
    <dbReference type="NCBI Taxonomy" id="2793065"/>
    <lineage>
        <taxon>Bacteria</taxon>
        <taxon>Pseudomonadati</taxon>
        <taxon>Bacteroidota</taxon>
        <taxon>Cytophagia</taxon>
        <taxon>Cytophagales</taxon>
        <taxon>Hymenobacteraceae</taxon>
        <taxon>Hymenobacter</taxon>
    </lineage>
</organism>
<dbReference type="Proteomes" id="UP000601099">
    <property type="component" value="Unassembled WGS sequence"/>
</dbReference>
<dbReference type="EMBL" id="JADWYK010000008">
    <property type="protein sequence ID" value="MBG8554646.1"/>
    <property type="molecule type" value="Genomic_DNA"/>
</dbReference>
<feature type="transmembrane region" description="Helical" evidence="1">
    <location>
        <begin position="168"/>
        <end position="186"/>
    </location>
</feature>
<feature type="transmembrane region" description="Helical" evidence="1">
    <location>
        <begin position="90"/>
        <end position="109"/>
    </location>
</feature>
<dbReference type="GO" id="GO:0016746">
    <property type="term" value="F:acyltransferase activity"/>
    <property type="evidence" value="ECO:0007669"/>
    <property type="project" value="UniProtKB-KW"/>
</dbReference>
<keyword evidence="1" id="KW-0472">Membrane</keyword>
<dbReference type="PANTHER" id="PTHR23028:SF53">
    <property type="entry name" value="ACYL_TRANSF_3 DOMAIN-CONTAINING PROTEIN"/>
    <property type="match status" value="1"/>
</dbReference>